<feature type="compositionally biased region" description="Basic and acidic residues" evidence="1">
    <location>
        <begin position="209"/>
        <end position="222"/>
    </location>
</feature>
<reference evidence="2 3" key="1">
    <citation type="submission" date="2024-01" db="EMBL/GenBank/DDBJ databases">
        <title>Genome insights into Plantactinospora sonchi sp. nov.</title>
        <authorList>
            <person name="Wang L."/>
        </authorList>
    </citation>
    <scope>NUCLEOTIDE SEQUENCE [LARGE SCALE GENOMIC DNA]</scope>
    <source>
        <strain evidence="2 3">NEAU-QY2</strain>
    </source>
</reference>
<feature type="region of interest" description="Disordered" evidence="1">
    <location>
        <begin position="86"/>
        <end position="119"/>
    </location>
</feature>
<name>A0ABU7RWF5_9ACTN</name>
<gene>
    <name evidence="2" type="ORF">V1633_20220</name>
</gene>
<dbReference type="Proteomes" id="UP001332243">
    <property type="component" value="Unassembled WGS sequence"/>
</dbReference>
<dbReference type="EMBL" id="JAZGQK010000017">
    <property type="protein sequence ID" value="MEE6260815.1"/>
    <property type="molecule type" value="Genomic_DNA"/>
</dbReference>
<sequence length="231" mass="24771">MQEVVAQLLHVRERLAAAAVTSMRAKADADQAHQRYAEAAQGTEHPQIREALTDMRTASEKAAKTARLLTEARARLTTYLNRIAPGSASESDVSDAETPSGEQLLGEAERRGDSASSIGAFLSRTSRNIENIQETGKTATEVAQNTIKVIKDVVKPPGAQTASAATRPPSQPPLIQRIDVPEAVGNFLVLGLIAGVTIHKSSQLARKSIERFRSRGSKERDQPTNPGDSGK</sequence>
<keyword evidence="3" id="KW-1185">Reference proteome</keyword>
<comment type="caution">
    <text evidence="2">The sequence shown here is derived from an EMBL/GenBank/DDBJ whole genome shotgun (WGS) entry which is preliminary data.</text>
</comment>
<evidence type="ECO:0000256" key="1">
    <source>
        <dbReference type="SAM" id="MobiDB-lite"/>
    </source>
</evidence>
<organism evidence="2 3">
    <name type="scientific">Plantactinospora sonchi</name>
    <dbReference type="NCBI Taxonomy" id="1544735"/>
    <lineage>
        <taxon>Bacteria</taxon>
        <taxon>Bacillati</taxon>
        <taxon>Actinomycetota</taxon>
        <taxon>Actinomycetes</taxon>
        <taxon>Micromonosporales</taxon>
        <taxon>Micromonosporaceae</taxon>
        <taxon>Plantactinospora</taxon>
    </lineage>
</organism>
<feature type="region of interest" description="Disordered" evidence="1">
    <location>
        <begin position="209"/>
        <end position="231"/>
    </location>
</feature>
<accession>A0ABU7RWF5</accession>
<protein>
    <recommendedName>
        <fullName evidence="4">DUF3618 domain-containing protein</fullName>
    </recommendedName>
</protein>
<evidence type="ECO:0000313" key="2">
    <source>
        <dbReference type="EMBL" id="MEE6260815.1"/>
    </source>
</evidence>
<proteinExistence type="predicted"/>
<evidence type="ECO:0008006" key="4">
    <source>
        <dbReference type="Google" id="ProtNLM"/>
    </source>
</evidence>
<evidence type="ECO:0000313" key="3">
    <source>
        <dbReference type="Proteomes" id="UP001332243"/>
    </source>
</evidence>
<dbReference type="RefSeq" id="WP_331215935.1">
    <property type="nucleotide sequence ID" value="NZ_JAZGQK010000017.1"/>
</dbReference>